<dbReference type="GO" id="GO:0008999">
    <property type="term" value="F:protein-N-terminal-alanine acetyltransferase activity"/>
    <property type="evidence" value="ECO:0007669"/>
    <property type="project" value="TreeGrafter"/>
</dbReference>
<evidence type="ECO:0000259" key="1">
    <source>
        <dbReference type="PROSITE" id="PS51186"/>
    </source>
</evidence>
<keyword evidence="2" id="KW-0808">Transferase</keyword>
<accession>A0A538SJR4</accession>
<evidence type="ECO:0000313" key="2">
    <source>
        <dbReference type="EMBL" id="TMQ51608.1"/>
    </source>
</evidence>
<dbReference type="InterPro" id="IPR051908">
    <property type="entry name" value="Ribosomal_N-acetyltransferase"/>
</dbReference>
<protein>
    <submittedName>
        <fullName evidence="2">GNAT family N-acetyltransferase</fullName>
    </submittedName>
</protein>
<dbReference type="Proteomes" id="UP000320184">
    <property type="component" value="Unassembled WGS sequence"/>
</dbReference>
<dbReference type="InterPro" id="IPR000182">
    <property type="entry name" value="GNAT_dom"/>
</dbReference>
<dbReference type="Gene3D" id="3.40.630.30">
    <property type="match status" value="1"/>
</dbReference>
<dbReference type="PROSITE" id="PS51186">
    <property type="entry name" value="GNAT"/>
    <property type="match status" value="1"/>
</dbReference>
<dbReference type="SUPFAM" id="SSF55729">
    <property type="entry name" value="Acyl-CoA N-acyltransferases (Nat)"/>
    <property type="match status" value="1"/>
</dbReference>
<dbReference type="GO" id="GO:1990189">
    <property type="term" value="F:protein N-terminal-serine acetyltransferase activity"/>
    <property type="evidence" value="ECO:0007669"/>
    <property type="project" value="TreeGrafter"/>
</dbReference>
<sequence length="180" mass="20622">MFERTILEGARLRLLELHQAEALFDAVDSNRDHLRRWLPWVDGTKSVEDCRAFIRRALDQFAHGHGFHAGIWAGSRYAGTIGHHRIDWANRSVSLGYWLGADFQGRGLMTAACRQFVTHAYAEMRLHRIEIRCAVGNLKSCAIPERLGFTREGTIRQAERLHDRFVDHAVYGLLAGEWRG</sequence>
<evidence type="ECO:0000313" key="3">
    <source>
        <dbReference type="Proteomes" id="UP000320184"/>
    </source>
</evidence>
<organism evidence="2 3">
    <name type="scientific">Eiseniibacteriota bacterium</name>
    <dbReference type="NCBI Taxonomy" id="2212470"/>
    <lineage>
        <taxon>Bacteria</taxon>
        <taxon>Candidatus Eiseniibacteriota</taxon>
    </lineage>
</organism>
<dbReference type="PANTHER" id="PTHR43441">
    <property type="entry name" value="RIBOSOMAL-PROTEIN-SERINE ACETYLTRANSFERASE"/>
    <property type="match status" value="1"/>
</dbReference>
<reference evidence="2 3" key="1">
    <citation type="journal article" date="2019" name="Nat. Microbiol.">
        <title>Mediterranean grassland soil C-N compound turnover is dependent on rainfall and depth, and is mediated by genomically divergent microorganisms.</title>
        <authorList>
            <person name="Diamond S."/>
            <person name="Andeer P.F."/>
            <person name="Li Z."/>
            <person name="Crits-Christoph A."/>
            <person name="Burstein D."/>
            <person name="Anantharaman K."/>
            <person name="Lane K.R."/>
            <person name="Thomas B.C."/>
            <person name="Pan C."/>
            <person name="Northen T.R."/>
            <person name="Banfield J.F."/>
        </authorList>
    </citation>
    <scope>NUCLEOTIDE SEQUENCE [LARGE SCALE GENOMIC DNA]</scope>
    <source>
        <strain evidence="2">WS_3</strain>
    </source>
</reference>
<gene>
    <name evidence="2" type="ORF">E6K73_05355</name>
</gene>
<dbReference type="AlphaFoldDB" id="A0A538SJR4"/>
<dbReference type="InterPro" id="IPR016181">
    <property type="entry name" value="Acyl_CoA_acyltransferase"/>
</dbReference>
<dbReference type="Pfam" id="PF13302">
    <property type="entry name" value="Acetyltransf_3"/>
    <property type="match status" value="1"/>
</dbReference>
<comment type="caution">
    <text evidence="2">The sequence shown here is derived from an EMBL/GenBank/DDBJ whole genome shotgun (WGS) entry which is preliminary data.</text>
</comment>
<dbReference type="GO" id="GO:0005737">
    <property type="term" value="C:cytoplasm"/>
    <property type="evidence" value="ECO:0007669"/>
    <property type="project" value="TreeGrafter"/>
</dbReference>
<dbReference type="EMBL" id="VBOT01000064">
    <property type="protein sequence ID" value="TMQ51608.1"/>
    <property type="molecule type" value="Genomic_DNA"/>
</dbReference>
<proteinExistence type="predicted"/>
<feature type="domain" description="N-acetyltransferase" evidence="1">
    <location>
        <begin position="21"/>
        <end position="176"/>
    </location>
</feature>
<dbReference type="PANTHER" id="PTHR43441:SF12">
    <property type="entry name" value="RIBOSOMAL N-ACETYLTRANSFERASE YDAF-RELATED"/>
    <property type="match status" value="1"/>
</dbReference>
<name>A0A538SJR4_UNCEI</name>